<keyword evidence="2" id="KW-0732">Signal</keyword>
<comment type="caution">
    <text evidence="3">The sequence shown here is derived from an EMBL/GenBank/DDBJ whole genome shotgun (WGS) entry which is preliminary data.</text>
</comment>
<feature type="signal peptide" evidence="2">
    <location>
        <begin position="1"/>
        <end position="17"/>
    </location>
</feature>
<evidence type="ECO:0000256" key="1">
    <source>
        <dbReference type="SAM" id="MobiDB-lite"/>
    </source>
</evidence>
<gene>
    <name evidence="3" type="ORF">PYX00_000857</name>
</gene>
<sequence length="160" mass="17608">MKILICLSVFALSSAYATYVTYPYVYRTPLVQNGFYHGGSYGFSTLGAPSVTVLKPFYPGFYDYRLGLSPTFYQPGLYPGFAAAPTIIHLIPAEEGKDGKDGKKKNNKKKGKGKDGKEGKEDKDDDESTTMSSEDKEEVEKADEKEEDSAKSDSIEVESV</sequence>
<feature type="chain" id="PRO_5043710804" evidence="2">
    <location>
        <begin position="18"/>
        <end position="160"/>
    </location>
</feature>
<name>A0AAW2IAP2_9NEOP</name>
<feature type="region of interest" description="Disordered" evidence="1">
    <location>
        <begin position="95"/>
        <end position="160"/>
    </location>
</feature>
<accession>A0AAW2IAP2</accession>
<proteinExistence type="predicted"/>
<reference evidence="3" key="1">
    <citation type="journal article" date="2024" name="Gigascience">
        <title>Chromosome-level genome of the poultry shaft louse Menopon gallinae provides insight into the host-switching and adaptive evolution of parasitic lice.</title>
        <authorList>
            <person name="Xu Y."/>
            <person name="Ma L."/>
            <person name="Liu S."/>
            <person name="Liang Y."/>
            <person name="Liu Q."/>
            <person name="He Z."/>
            <person name="Tian L."/>
            <person name="Duan Y."/>
            <person name="Cai W."/>
            <person name="Li H."/>
            <person name="Song F."/>
        </authorList>
    </citation>
    <scope>NUCLEOTIDE SEQUENCE</scope>
    <source>
        <strain evidence="3">Cailab_2023a</strain>
    </source>
</reference>
<feature type="compositionally biased region" description="Basic and acidic residues" evidence="1">
    <location>
        <begin position="113"/>
        <end position="122"/>
    </location>
</feature>
<protein>
    <submittedName>
        <fullName evidence="3">Uncharacterized protein</fullName>
    </submittedName>
</protein>
<organism evidence="3">
    <name type="scientific">Menopon gallinae</name>
    <name type="common">poultry shaft louse</name>
    <dbReference type="NCBI Taxonomy" id="328185"/>
    <lineage>
        <taxon>Eukaryota</taxon>
        <taxon>Metazoa</taxon>
        <taxon>Ecdysozoa</taxon>
        <taxon>Arthropoda</taxon>
        <taxon>Hexapoda</taxon>
        <taxon>Insecta</taxon>
        <taxon>Pterygota</taxon>
        <taxon>Neoptera</taxon>
        <taxon>Paraneoptera</taxon>
        <taxon>Psocodea</taxon>
        <taxon>Troctomorpha</taxon>
        <taxon>Phthiraptera</taxon>
        <taxon>Amblycera</taxon>
        <taxon>Menoponidae</taxon>
        <taxon>Menopon</taxon>
    </lineage>
</organism>
<evidence type="ECO:0000313" key="3">
    <source>
        <dbReference type="EMBL" id="KAL0279255.1"/>
    </source>
</evidence>
<feature type="compositionally biased region" description="Basic and acidic residues" evidence="1">
    <location>
        <begin position="138"/>
        <end position="154"/>
    </location>
</feature>
<dbReference type="AlphaFoldDB" id="A0AAW2IAP2"/>
<feature type="compositionally biased region" description="Basic residues" evidence="1">
    <location>
        <begin position="102"/>
        <end position="112"/>
    </location>
</feature>
<evidence type="ECO:0000256" key="2">
    <source>
        <dbReference type="SAM" id="SignalP"/>
    </source>
</evidence>
<dbReference type="EMBL" id="JARGDH010000001">
    <property type="protein sequence ID" value="KAL0279255.1"/>
    <property type="molecule type" value="Genomic_DNA"/>
</dbReference>